<protein>
    <submittedName>
        <fullName evidence="1">Uncharacterized protein</fullName>
    </submittedName>
</protein>
<feature type="non-terminal residue" evidence="1">
    <location>
        <position position="1"/>
    </location>
</feature>
<name>X0WLM3_9ZZZZ</name>
<proteinExistence type="predicted"/>
<dbReference type="EMBL" id="BARS01036046">
    <property type="protein sequence ID" value="GAG25408.1"/>
    <property type="molecule type" value="Genomic_DNA"/>
</dbReference>
<comment type="caution">
    <text evidence="1">The sequence shown here is derived from an EMBL/GenBank/DDBJ whole genome shotgun (WGS) entry which is preliminary data.</text>
</comment>
<reference evidence="1" key="1">
    <citation type="journal article" date="2014" name="Front. Microbiol.">
        <title>High frequency of phylogenetically diverse reductive dehalogenase-homologous genes in deep subseafloor sedimentary metagenomes.</title>
        <authorList>
            <person name="Kawai M."/>
            <person name="Futagami T."/>
            <person name="Toyoda A."/>
            <person name="Takaki Y."/>
            <person name="Nishi S."/>
            <person name="Hori S."/>
            <person name="Arai W."/>
            <person name="Tsubouchi T."/>
            <person name="Morono Y."/>
            <person name="Uchiyama I."/>
            <person name="Ito T."/>
            <person name="Fujiyama A."/>
            <person name="Inagaki F."/>
            <person name="Takami H."/>
        </authorList>
    </citation>
    <scope>NUCLEOTIDE SEQUENCE</scope>
    <source>
        <strain evidence="1">Expedition CK06-06</strain>
    </source>
</reference>
<accession>X0WLM3</accession>
<organism evidence="1">
    <name type="scientific">marine sediment metagenome</name>
    <dbReference type="NCBI Taxonomy" id="412755"/>
    <lineage>
        <taxon>unclassified sequences</taxon>
        <taxon>metagenomes</taxon>
        <taxon>ecological metagenomes</taxon>
    </lineage>
</organism>
<sequence length="45" mass="5392">APDGSVEFDQVFKDEDYQDEKEICYYYIRATQKNNEIAWSSPIWV</sequence>
<dbReference type="AlphaFoldDB" id="X0WLM3"/>
<evidence type="ECO:0000313" key="1">
    <source>
        <dbReference type="EMBL" id="GAG25408.1"/>
    </source>
</evidence>
<gene>
    <name evidence="1" type="ORF">S01H1_55452</name>
</gene>